<name>A0A438N014_EXOME</name>
<dbReference type="AlphaFoldDB" id="A0A438N014"/>
<dbReference type="InterPro" id="IPR052178">
    <property type="entry name" value="Sec_Metab_Biosynth_SDR"/>
</dbReference>
<protein>
    <submittedName>
        <fullName evidence="4">Uncharacterized protein</fullName>
    </submittedName>
</protein>
<dbReference type="InterPro" id="IPR002347">
    <property type="entry name" value="SDR_fam"/>
</dbReference>
<evidence type="ECO:0000256" key="3">
    <source>
        <dbReference type="ARBA" id="ARBA00023002"/>
    </source>
</evidence>
<dbReference type="CDD" id="cd05233">
    <property type="entry name" value="SDR_c"/>
    <property type="match status" value="1"/>
</dbReference>
<keyword evidence="2" id="KW-0521">NADP</keyword>
<reference evidence="4 5" key="1">
    <citation type="submission" date="2017-03" db="EMBL/GenBank/DDBJ databases">
        <title>Genomes of endolithic fungi from Antarctica.</title>
        <authorList>
            <person name="Coleine C."/>
            <person name="Masonjones S."/>
            <person name="Stajich J.E."/>
        </authorList>
    </citation>
    <scope>NUCLEOTIDE SEQUENCE [LARGE SCALE GENOMIC DNA]</scope>
    <source>
        <strain evidence="4 5">CCFEE 6314</strain>
    </source>
</reference>
<evidence type="ECO:0000256" key="2">
    <source>
        <dbReference type="ARBA" id="ARBA00022857"/>
    </source>
</evidence>
<comment type="similarity">
    <text evidence="1">Belongs to the short-chain dehydrogenases/reductases (SDR) family.</text>
</comment>
<proteinExistence type="inferred from homology"/>
<gene>
    <name evidence="4" type="ORF">B0A52_06753</name>
</gene>
<dbReference type="InterPro" id="IPR036291">
    <property type="entry name" value="NAD(P)-bd_dom_sf"/>
</dbReference>
<sequence length="205" mass="22094">MPYSLKGRNVLVTGGSRGLGALIAQRFAAEGANVAINYISSAQDAENLAVTLKSDFGVETFTIRGDQGLERDCIVMVNETIVTLGGIDVVIANAGWTKFTNFGDLYSMKESEWDRCWAVNVKGCLHLCREAMKTFNKNPEGGVFLMTSSAGGSKFGEERLEALKNKAVLKKETDLEDCANAFVFAAKNSSLTGASIRVDSGYAIR</sequence>
<dbReference type="PANTHER" id="PTHR43618">
    <property type="entry name" value="7-ALPHA-HYDROXYSTEROID DEHYDROGENASE"/>
    <property type="match status" value="1"/>
</dbReference>
<keyword evidence="3" id="KW-0560">Oxidoreductase</keyword>
<accession>A0A438N014</accession>
<dbReference type="GO" id="GO:0016491">
    <property type="term" value="F:oxidoreductase activity"/>
    <property type="evidence" value="ECO:0007669"/>
    <property type="project" value="UniProtKB-KW"/>
</dbReference>
<dbReference type="SUPFAM" id="SSF51735">
    <property type="entry name" value="NAD(P)-binding Rossmann-fold domains"/>
    <property type="match status" value="1"/>
</dbReference>
<dbReference type="VEuPathDB" id="FungiDB:PV10_08341"/>
<dbReference type="Proteomes" id="UP000288859">
    <property type="component" value="Unassembled WGS sequence"/>
</dbReference>
<dbReference type="PANTHER" id="PTHR43618:SF2">
    <property type="entry name" value="CHAIN DEHYDROGENASE, PUTATIVE (AFU_ORTHOLOGUE AFUA_6G06930)-RELATED"/>
    <property type="match status" value="1"/>
</dbReference>
<evidence type="ECO:0000313" key="5">
    <source>
        <dbReference type="Proteomes" id="UP000288859"/>
    </source>
</evidence>
<evidence type="ECO:0000256" key="1">
    <source>
        <dbReference type="ARBA" id="ARBA00006484"/>
    </source>
</evidence>
<dbReference type="EMBL" id="NAJM01000032">
    <property type="protein sequence ID" value="RVX69040.1"/>
    <property type="molecule type" value="Genomic_DNA"/>
</dbReference>
<dbReference type="Gene3D" id="3.40.50.720">
    <property type="entry name" value="NAD(P)-binding Rossmann-like Domain"/>
    <property type="match status" value="1"/>
</dbReference>
<dbReference type="PRINTS" id="PR00081">
    <property type="entry name" value="GDHRDH"/>
</dbReference>
<evidence type="ECO:0000313" key="4">
    <source>
        <dbReference type="EMBL" id="RVX69040.1"/>
    </source>
</evidence>
<dbReference type="OrthoDB" id="37659at2759"/>
<dbReference type="Pfam" id="PF00106">
    <property type="entry name" value="adh_short"/>
    <property type="match status" value="1"/>
</dbReference>
<organism evidence="4 5">
    <name type="scientific">Exophiala mesophila</name>
    <name type="common">Black yeast-like fungus</name>
    <dbReference type="NCBI Taxonomy" id="212818"/>
    <lineage>
        <taxon>Eukaryota</taxon>
        <taxon>Fungi</taxon>
        <taxon>Dikarya</taxon>
        <taxon>Ascomycota</taxon>
        <taxon>Pezizomycotina</taxon>
        <taxon>Eurotiomycetes</taxon>
        <taxon>Chaetothyriomycetidae</taxon>
        <taxon>Chaetothyriales</taxon>
        <taxon>Herpotrichiellaceae</taxon>
        <taxon>Exophiala</taxon>
    </lineage>
</organism>
<comment type="caution">
    <text evidence="4">The sequence shown here is derived from an EMBL/GenBank/DDBJ whole genome shotgun (WGS) entry which is preliminary data.</text>
</comment>